<protein>
    <recommendedName>
        <fullName evidence="9">Membrane transport protein MMPL domain-containing protein</fullName>
    </recommendedName>
</protein>
<keyword evidence="6 8" id="KW-0472">Membrane</keyword>
<keyword evidence="11" id="KW-1185">Reference proteome</keyword>
<organism evidence="10 11">
    <name type="scientific">Streptomyces solincola</name>
    <dbReference type="NCBI Taxonomy" id="2100817"/>
    <lineage>
        <taxon>Bacteria</taxon>
        <taxon>Bacillati</taxon>
        <taxon>Actinomycetota</taxon>
        <taxon>Actinomycetes</taxon>
        <taxon>Kitasatosporales</taxon>
        <taxon>Streptomycetaceae</taxon>
        <taxon>Streptomyces</taxon>
    </lineage>
</organism>
<feature type="region of interest" description="Disordered" evidence="7">
    <location>
        <begin position="82"/>
        <end position="119"/>
    </location>
</feature>
<dbReference type="PANTHER" id="PTHR33406:SF11">
    <property type="entry name" value="MEMBRANE PROTEIN SCO6666-RELATED"/>
    <property type="match status" value="1"/>
</dbReference>
<dbReference type="AlphaFoldDB" id="A0A2S9PUN2"/>
<accession>A0A2S9PUN2</accession>
<proteinExistence type="inferred from homology"/>
<feature type="transmembrane region" description="Helical" evidence="8">
    <location>
        <begin position="178"/>
        <end position="197"/>
    </location>
</feature>
<comment type="subcellular location">
    <subcellularLocation>
        <location evidence="1">Cell membrane</location>
        <topology evidence="1">Multi-pass membrane protein</topology>
    </subcellularLocation>
</comment>
<evidence type="ECO:0000259" key="9">
    <source>
        <dbReference type="Pfam" id="PF03176"/>
    </source>
</evidence>
<evidence type="ECO:0000313" key="10">
    <source>
        <dbReference type="EMBL" id="PRH78126.1"/>
    </source>
</evidence>
<comment type="similarity">
    <text evidence="2">Belongs to the resistance-nodulation-cell division (RND) (TC 2.A.6) family. MmpL subfamily.</text>
</comment>
<dbReference type="GO" id="GO:0005886">
    <property type="term" value="C:plasma membrane"/>
    <property type="evidence" value="ECO:0007669"/>
    <property type="project" value="UniProtKB-SubCell"/>
</dbReference>
<feature type="transmembrane region" description="Helical" evidence="8">
    <location>
        <begin position="542"/>
        <end position="560"/>
    </location>
</feature>
<evidence type="ECO:0000256" key="2">
    <source>
        <dbReference type="ARBA" id="ARBA00010157"/>
    </source>
</evidence>
<reference evidence="10 11" key="1">
    <citation type="submission" date="2018-03" db="EMBL/GenBank/DDBJ databases">
        <title>Novel Streptomyces sp. from soil.</title>
        <authorList>
            <person name="Tan G.Y.A."/>
            <person name="Lee Z.Y."/>
        </authorList>
    </citation>
    <scope>NUCLEOTIDE SEQUENCE [LARGE SCALE GENOMIC DNA]</scope>
    <source>
        <strain evidence="10 11">ST5x</strain>
    </source>
</reference>
<evidence type="ECO:0000256" key="3">
    <source>
        <dbReference type="ARBA" id="ARBA00022475"/>
    </source>
</evidence>
<keyword evidence="4 8" id="KW-0812">Transmembrane</keyword>
<gene>
    <name evidence="10" type="ORF">C6N75_16590</name>
</gene>
<feature type="transmembrane region" description="Helical" evidence="8">
    <location>
        <begin position="659"/>
        <end position="679"/>
    </location>
</feature>
<feature type="transmembrane region" description="Helical" evidence="8">
    <location>
        <begin position="567"/>
        <end position="590"/>
    </location>
</feature>
<name>A0A2S9PUN2_9ACTN</name>
<evidence type="ECO:0000256" key="6">
    <source>
        <dbReference type="ARBA" id="ARBA00023136"/>
    </source>
</evidence>
<evidence type="ECO:0000256" key="1">
    <source>
        <dbReference type="ARBA" id="ARBA00004651"/>
    </source>
</evidence>
<keyword evidence="3" id="KW-1003">Cell membrane</keyword>
<feature type="domain" description="Membrane transport protein MMPL" evidence="9">
    <location>
        <begin position="30"/>
        <end position="374"/>
    </location>
</feature>
<feature type="transmembrane region" description="Helical" evidence="8">
    <location>
        <begin position="685"/>
        <end position="704"/>
    </location>
</feature>
<feature type="transmembrane region" description="Helical" evidence="8">
    <location>
        <begin position="282"/>
        <end position="303"/>
    </location>
</feature>
<keyword evidence="5 8" id="KW-1133">Transmembrane helix</keyword>
<feature type="transmembrane region" description="Helical" evidence="8">
    <location>
        <begin position="230"/>
        <end position="252"/>
    </location>
</feature>
<feature type="transmembrane region" description="Helical" evidence="8">
    <location>
        <begin position="610"/>
        <end position="630"/>
    </location>
</feature>
<evidence type="ECO:0000313" key="11">
    <source>
        <dbReference type="Proteomes" id="UP000239322"/>
    </source>
</evidence>
<dbReference type="EMBL" id="PVLV01000239">
    <property type="protein sequence ID" value="PRH78126.1"/>
    <property type="molecule type" value="Genomic_DNA"/>
</dbReference>
<dbReference type="Pfam" id="PF03176">
    <property type="entry name" value="MMPL"/>
    <property type="match status" value="2"/>
</dbReference>
<dbReference type="InterPro" id="IPR050545">
    <property type="entry name" value="Mycobact_MmpL"/>
</dbReference>
<dbReference type="Proteomes" id="UP000239322">
    <property type="component" value="Unassembled WGS sequence"/>
</dbReference>
<dbReference type="InterPro" id="IPR004869">
    <property type="entry name" value="MMPL_dom"/>
</dbReference>
<feature type="domain" description="Membrane transport protein MMPL" evidence="9">
    <location>
        <begin position="406"/>
        <end position="725"/>
    </location>
</feature>
<comment type="caution">
    <text evidence="10">The sequence shown here is derived from an EMBL/GenBank/DDBJ whole genome shotgun (WGS) entry which is preliminary data.</text>
</comment>
<dbReference type="PANTHER" id="PTHR33406">
    <property type="entry name" value="MEMBRANE PROTEIN MJ1562-RELATED"/>
    <property type="match status" value="1"/>
</dbReference>
<sequence length="744" mass="75422">MLAVAGVLCAVFAAASAGLYGRLASGGFAPTGTPSVRAAEAAARLGGERPDLVLLLRPVEAGTAARAQAARLVSRLTREPGVDQVRSPFPPAAGAATALRPSDSSAAPRPPAGGSALRTPDGRAALVLVHLAGDETAAARRAAELVPRYRAGNGPLRVEATGPAWATAQSTARSRADLLRAELLAAPLTFAVLVLAFRSLVAALLPVVVGGIATAGALAALHGATAFTPVSVFAVNLAAALGFGLAVDYSLLMVSRYREERALGRAPQAAVRTMTRTAGRTVAVSACTITAALAALLVFPFPFLRSMAYAGMGVAVLAAATAVTVIPAALVCLGPRVEALDPLRRSGRSRGADPAAQGSRVWAALARAVTRRPVVSLTASGLLLALMLLPFTQVRLSLSDHRNLPVSAEAHAAADTVARLFPAASDRALTVVLPDAPVGAAAAPALDRYGRALSALPGAAAVSTPTGRYEAGRRVPAAPPTPAAGRAPAAGVLVTVVAEGPPYAEASAGLIRAVRALPAPGPVLVAGQAAATVDARSALADGLPLAGALIALATLAVVGLHTRSVLVPLKVVVVAAVSLTAALGCVALVFQHGRFAPLTEGFALTGTLDTTIPVLVFCIAFGLAVDYELFLLSRIQEHYRATGDNTAAVVEGIARTGRVFTAAALAVAVSVGALTWSQVMPLRQLGFGIALAVLIDATVVRGVLVPATMRLLGDANWWAPHRRRKAAPLPVPPPPARVPERTGV</sequence>
<feature type="compositionally biased region" description="Low complexity" evidence="7">
    <location>
        <begin position="100"/>
        <end position="116"/>
    </location>
</feature>
<feature type="transmembrane region" description="Helical" evidence="8">
    <location>
        <begin position="309"/>
        <end position="334"/>
    </location>
</feature>
<evidence type="ECO:0000256" key="7">
    <source>
        <dbReference type="SAM" id="MobiDB-lite"/>
    </source>
</evidence>
<feature type="transmembrane region" description="Helical" evidence="8">
    <location>
        <begin position="374"/>
        <end position="392"/>
    </location>
</feature>
<dbReference type="Gene3D" id="1.20.1640.10">
    <property type="entry name" value="Multidrug efflux transporter AcrB transmembrane domain"/>
    <property type="match status" value="2"/>
</dbReference>
<evidence type="ECO:0000256" key="8">
    <source>
        <dbReference type="SAM" id="Phobius"/>
    </source>
</evidence>
<evidence type="ECO:0000256" key="5">
    <source>
        <dbReference type="ARBA" id="ARBA00022989"/>
    </source>
</evidence>
<evidence type="ECO:0000256" key="4">
    <source>
        <dbReference type="ARBA" id="ARBA00022692"/>
    </source>
</evidence>
<feature type="transmembrane region" description="Helical" evidence="8">
    <location>
        <begin position="204"/>
        <end position="224"/>
    </location>
</feature>
<dbReference type="SUPFAM" id="SSF82866">
    <property type="entry name" value="Multidrug efflux transporter AcrB transmembrane domain"/>
    <property type="match status" value="2"/>
</dbReference>